<feature type="compositionally biased region" description="Pro residues" evidence="1">
    <location>
        <begin position="126"/>
        <end position="143"/>
    </location>
</feature>
<feature type="region of interest" description="Disordered" evidence="1">
    <location>
        <begin position="64"/>
        <end position="143"/>
    </location>
</feature>
<proteinExistence type="predicted"/>
<evidence type="ECO:0000313" key="3">
    <source>
        <dbReference type="RefSeq" id="XP_039116333.1"/>
    </source>
</evidence>
<dbReference type="RefSeq" id="XP_039116333.1">
    <property type="nucleotide sequence ID" value="XM_039260399.1"/>
</dbReference>
<protein>
    <submittedName>
        <fullName evidence="3">Protodermal factor 1-like</fullName>
    </submittedName>
</protein>
<sequence length="260" mass="27706">MLSHSQTPLLVIIVSVKMKVEMSGKCFLIYCFLVLVLVSQQAASSMTNNADIQTKNTYSPVLCHSARRSQKKPPCDQDPSPSTGGSYGSNTPPPSHHGGYYNSPPSYGSSPPPSPVDPGTRTPSIPLVPPTPTTPPSPFIPDPNTPPLIIGPVIYWRTHPGAIWALFGYWGTIGHFFGVAATSTFGSNLTLQEALANTRRDGLGALCREGTAALLNSMVSKKYAYSSLQVRDAFTAALVSNNAAATQAELFKQANDAHFA</sequence>
<dbReference type="PANTHER" id="PTHR33210">
    <property type="entry name" value="PROTODERMAL FACTOR 1"/>
    <property type="match status" value="1"/>
</dbReference>
<gene>
    <name evidence="3" type="primary">LOC120251755</name>
</gene>
<dbReference type="Proteomes" id="UP001515500">
    <property type="component" value="Chromosome 20"/>
</dbReference>
<evidence type="ECO:0000256" key="1">
    <source>
        <dbReference type="SAM" id="MobiDB-lite"/>
    </source>
</evidence>
<keyword evidence="2" id="KW-1185">Reference proteome</keyword>
<accession>A0AB40AN06</accession>
<reference evidence="3" key="1">
    <citation type="submission" date="2025-08" db="UniProtKB">
        <authorList>
            <consortium name="RefSeq"/>
        </authorList>
    </citation>
    <scope>IDENTIFICATION</scope>
</reference>
<dbReference type="AlphaFoldDB" id="A0AB40AN06"/>
<dbReference type="GeneID" id="120251755"/>
<dbReference type="PANTHER" id="PTHR33210:SF18">
    <property type="entry name" value="PROTODERMAL FACTOR 1"/>
    <property type="match status" value="1"/>
</dbReference>
<organism evidence="2 3">
    <name type="scientific">Dioscorea cayennensis subsp. rotundata</name>
    <name type="common">White Guinea yam</name>
    <name type="synonym">Dioscorea rotundata</name>
    <dbReference type="NCBI Taxonomy" id="55577"/>
    <lineage>
        <taxon>Eukaryota</taxon>
        <taxon>Viridiplantae</taxon>
        <taxon>Streptophyta</taxon>
        <taxon>Embryophyta</taxon>
        <taxon>Tracheophyta</taxon>
        <taxon>Spermatophyta</taxon>
        <taxon>Magnoliopsida</taxon>
        <taxon>Liliopsida</taxon>
        <taxon>Dioscoreales</taxon>
        <taxon>Dioscoreaceae</taxon>
        <taxon>Dioscorea</taxon>
    </lineage>
</organism>
<name>A0AB40AN06_DIOCR</name>
<feature type="compositionally biased region" description="Polar residues" evidence="1">
    <location>
        <begin position="79"/>
        <end position="90"/>
    </location>
</feature>
<feature type="compositionally biased region" description="Low complexity" evidence="1">
    <location>
        <begin position="98"/>
        <end position="109"/>
    </location>
</feature>
<dbReference type="InterPro" id="IPR039923">
    <property type="entry name" value="Protodermal_1"/>
</dbReference>
<evidence type="ECO:0000313" key="2">
    <source>
        <dbReference type="Proteomes" id="UP001515500"/>
    </source>
</evidence>